<evidence type="ECO:0000256" key="6">
    <source>
        <dbReference type="ARBA" id="ARBA00023170"/>
    </source>
</evidence>
<evidence type="ECO:0000256" key="1">
    <source>
        <dbReference type="ARBA" id="ARBA00004651"/>
    </source>
</evidence>
<dbReference type="RefSeq" id="XP_019895097.2">
    <property type="nucleotide sequence ID" value="XM_020039538.2"/>
</dbReference>
<evidence type="ECO:0000256" key="4">
    <source>
        <dbReference type="ARBA" id="ARBA00022989"/>
    </source>
</evidence>
<dbReference type="KEGG" id="mde:109614195"/>
<accession>A0A9J7DLF0</accession>
<organism evidence="9 10">
    <name type="scientific">Musca domestica</name>
    <name type="common">House fly</name>
    <dbReference type="NCBI Taxonomy" id="7370"/>
    <lineage>
        <taxon>Eukaryota</taxon>
        <taxon>Metazoa</taxon>
        <taxon>Ecdysozoa</taxon>
        <taxon>Arthropoda</taxon>
        <taxon>Hexapoda</taxon>
        <taxon>Insecta</taxon>
        <taxon>Pterygota</taxon>
        <taxon>Neoptera</taxon>
        <taxon>Endopterygota</taxon>
        <taxon>Diptera</taxon>
        <taxon>Brachycera</taxon>
        <taxon>Muscomorpha</taxon>
        <taxon>Muscoidea</taxon>
        <taxon>Muscidae</taxon>
        <taxon>Musca</taxon>
    </lineage>
</organism>
<feature type="transmembrane region" description="Helical" evidence="8">
    <location>
        <begin position="254"/>
        <end position="272"/>
    </location>
</feature>
<evidence type="ECO:0000313" key="9">
    <source>
        <dbReference type="Proteomes" id="UP001652621"/>
    </source>
</evidence>
<keyword evidence="7" id="KW-0325">Glycoprotein</keyword>
<keyword evidence="6" id="KW-0675">Receptor</keyword>
<keyword evidence="4 8" id="KW-1133">Transmembrane helix</keyword>
<dbReference type="OrthoDB" id="7959891at2759"/>
<evidence type="ECO:0000256" key="5">
    <source>
        <dbReference type="ARBA" id="ARBA00023136"/>
    </source>
</evidence>
<dbReference type="InterPro" id="IPR052192">
    <property type="entry name" value="Insect_Ionotropic_Sensory_Rcpt"/>
</dbReference>
<proteinExistence type="predicted"/>
<gene>
    <name evidence="10" type="primary">LOC109614195</name>
</gene>
<evidence type="ECO:0000256" key="3">
    <source>
        <dbReference type="ARBA" id="ARBA00022692"/>
    </source>
</evidence>
<evidence type="ECO:0000313" key="10">
    <source>
        <dbReference type="RefSeq" id="XP_019895097.2"/>
    </source>
</evidence>
<dbReference type="PANTHER" id="PTHR42643:SF41">
    <property type="entry name" value="IONOTROPIC RECEPTOR 20A-RELATED"/>
    <property type="match status" value="1"/>
</dbReference>
<keyword evidence="2" id="KW-1003">Cell membrane</keyword>
<feature type="transmembrane region" description="Helical" evidence="8">
    <location>
        <begin position="480"/>
        <end position="502"/>
    </location>
</feature>
<dbReference type="PANTHER" id="PTHR42643">
    <property type="entry name" value="IONOTROPIC RECEPTOR 20A-RELATED"/>
    <property type="match status" value="1"/>
</dbReference>
<sequence>MNRKILAVVPMNGDERADKSLLDTLWVSLRRLVKSRLLLLLRAEEDEEYVEEIIKYCCSHKAVNVVAIRDNIAQLPEYYSPRIFPSFEMRTQQLNGFSKLYPDQVRNMHKAPLRMNLKRDSNKSYILKEVNGTYFLGGHVGHLFDEFARFQNATITFPTGYLDAFWYDMFLDNETLDMSQQLVLNDYSSDRTHSNCYTLLEWCIMVPTASPIQDYMLYAMVFDVGILWLILVTMMLLSSALALTYWLEGKITNLWNIFFNVYIFNGMLGQPYQMEPNYLGWRSILYVLTCLGGIIINTTYASYLQSFNASPPTEKPINTLQDVLQRNKKILMYDDEFKKMTNELFADYDMYLKVVKVIPTFLEFYTLRDSFDTRYLYPVPEVQWAQYDEQQKFFAKRKFILSDICLLKMYGQMVAMQANSPFEDAVNEMIGISAQAGLTNHWKQLAFLEAVQRKRIKLTDTSKKTTVEPMKVEDIKWLMFLYLGLNCMALLCVIVEILWYRFFVSINIVNRVE</sequence>
<keyword evidence="9" id="KW-1185">Reference proteome</keyword>
<dbReference type="VEuPathDB" id="VectorBase:MDOMA2_000316"/>
<dbReference type="GeneID" id="109614195"/>
<keyword evidence="5 8" id="KW-0472">Membrane</keyword>
<name>A0A9J7DLF0_MUSDO</name>
<protein>
    <submittedName>
        <fullName evidence="10">Uncharacterized protein LOC109614195</fullName>
    </submittedName>
</protein>
<feature type="transmembrane region" description="Helical" evidence="8">
    <location>
        <begin position="284"/>
        <end position="303"/>
    </location>
</feature>
<dbReference type="Proteomes" id="UP001652621">
    <property type="component" value="Unplaced"/>
</dbReference>
<evidence type="ECO:0000256" key="2">
    <source>
        <dbReference type="ARBA" id="ARBA00022475"/>
    </source>
</evidence>
<dbReference type="GO" id="GO:0005886">
    <property type="term" value="C:plasma membrane"/>
    <property type="evidence" value="ECO:0007669"/>
    <property type="project" value="UniProtKB-SubCell"/>
</dbReference>
<evidence type="ECO:0000256" key="8">
    <source>
        <dbReference type="SAM" id="Phobius"/>
    </source>
</evidence>
<evidence type="ECO:0000256" key="7">
    <source>
        <dbReference type="ARBA" id="ARBA00023180"/>
    </source>
</evidence>
<comment type="subcellular location">
    <subcellularLocation>
        <location evidence="1">Cell membrane</location>
        <topology evidence="1">Multi-pass membrane protein</topology>
    </subcellularLocation>
</comment>
<keyword evidence="3 8" id="KW-0812">Transmembrane</keyword>
<reference evidence="10" key="1">
    <citation type="submission" date="2025-08" db="UniProtKB">
        <authorList>
            <consortium name="RefSeq"/>
        </authorList>
    </citation>
    <scope>IDENTIFICATION</scope>
    <source>
        <strain evidence="10">Aabys</strain>
        <tissue evidence="10">Whole body</tissue>
    </source>
</reference>
<dbReference type="AlphaFoldDB" id="A0A9J7DLF0"/>
<feature type="transmembrane region" description="Helical" evidence="8">
    <location>
        <begin position="215"/>
        <end position="247"/>
    </location>
</feature>